<keyword evidence="1" id="KW-1133">Transmembrane helix</keyword>
<protein>
    <recommendedName>
        <fullName evidence="4">DUF2834 domain-containing protein</fullName>
    </recommendedName>
</protein>
<feature type="transmembrane region" description="Helical" evidence="1">
    <location>
        <begin position="84"/>
        <end position="106"/>
    </location>
</feature>
<keyword evidence="3" id="KW-1185">Reference proteome</keyword>
<dbReference type="AlphaFoldDB" id="A0A850HAD4"/>
<evidence type="ECO:0000313" key="2">
    <source>
        <dbReference type="EMBL" id="NVE94195.1"/>
    </source>
</evidence>
<dbReference type="EMBL" id="JABWTA010000001">
    <property type="protein sequence ID" value="NVE94195.1"/>
    <property type="molecule type" value="Genomic_DNA"/>
</dbReference>
<organism evidence="2 3">
    <name type="scientific">Altererythrobacter lutimaris</name>
    <dbReference type="NCBI Taxonomy" id="2743979"/>
    <lineage>
        <taxon>Bacteria</taxon>
        <taxon>Pseudomonadati</taxon>
        <taxon>Pseudomonadota</taxon>
        <taxon>Alphaproteobacteria</taxon>
        <taxon>Sphingomonadales</taxon>
        <taxon>Erythrobacteraceae</taxon>
        <taxon>Altererythrobacter</taxon>
    </lineage>
</organism>
<reference evidence="2 3" key="1">
    <citation type="submission" date="2020-06" db="EMBL/GenBank/DDBJ databases">
        <title>Altererythrobacter lutimaris sp. nov., a marine bacterium isolated from a tidal flat.</title>
        <authorList>
            <person name="Kim D."/>
            <person name="Yoo Y."/>
            <person name="Kim J.-J."/>
        </authorList>
    </citation>
    <scope>NUCLEOTIDE SEQUENCE [LARGE SCALE GENOMIC DNA]</scope>
    <source>
        <strain evidence="2 3">JGD-16</strain>
    </source>
</reference>
<evidence type="ECO:0000313" key="3">
    <source>
        <dbReference type="Proteomes" id="UP000546031"/>
    </source>
</evidence>
<sequence length="115" mass="12779">MLALVMIVLSKQQTGSYLLASMLSAGFGAYSVVTVYREGLLTVWTNHTQNLWGIQVWWDLLFAVAIAFVFIVPRARQVGMSIPVWALLVASTASIALLAMIARLFWLEHQLDAPE</sequence>
<keyword evidence="1" id="KW-0472">Membrane</keyword>
<evidence type="ECO:0000256" key="1">
    <source>
        <dbReference type="SAM" id="Phobius"/>
    </source>
</evidence>
<feature type="transmembrane region" description="Helical" evidence="1">
    <location>
        <begin position="16"/>
        <end position="36"/>
    </location>
</feature>
<dbReference type="Proteomes" id="UP000546031">
    <property type="component" value="Unassembled WGS sequence"/>
</dbReference>
<accession>A0A850HAD4</accession>
<comment type="caution">
    <text evidence="2">The sequence shown here is derived from an EMBL/GenBank/DDBJ whole genome shotgun (WGS) entry which is preliminary data.</text>
</comment>
<proteinExistence type="predicted"/>
<feature type="transmembrane region" description="Helical" evidence="1">
    <location>
        <begin position="56"/>
        <end position="72"/>
    </location>
</feature>
<evidence type="ECO:0008006" key="4">
    <source>
        <dbReference type="Google" id="ProtNLM"/>
    </source>
</evidence>
<name>A0A850HAD4_9SPHN</name>
<gene>
    <name evidence="2" type="ORF">HUO12_04700</name>
</gene>
<keyword evidence="1" id="KW-0812">Transmembrane</keyword>